<dbReference type="Pfam" id="PF14129">
    <property type="entry name" value="DUF4296"/>
    <property type="match status" value="1"/>
</dbReference>
<reference evidence="2 3" key="1">
    <citation type="submission" date="2020-04" db="EMBL/GenBank/DDBJ databases">
        <title>Genome sequencing of novel species.</title>
        <authorList>
            <person name="Heo J."/>
            <person name="Kim S.-J."/>
            <person name="Kim J.-S."/>
            <person name="Hong S.-B."/>
            <person name="Kwon S.-W."/>
        </authorList>
    </citation>
    <scope>NUCLEOTIDE SEQUENCE [LARGE SCALE GENOMIC DNA]</scope>
    <source>
        <strain evidence="2 3">CJU-R4</strain>
    </source>
</reference>
<dbReference type="PROSITE" id="PS51257">
    <property type="entry name" value="PROKAR_LIPOPROTEIN"/>
    <property type="match status" value="1"/>
</dbReference>
<proteinExistence type="predicted"/>
<name>A0A7L5DKY9_9BACT</name>
<dbReference type="KEGG" id="srho:HH216_06840"/>
<dbReference type="Proteomes" id="UP000501128">
    <property type="component" value="Chromosome"/>
</dbReference>
<feature type="domain" description="DUF4296" evidence="1">
    <location>
        <begin position="33"/>
        <end position="117"/>
    </location>
</feature>
<sequence length="127" mass="14915">MYRFLHTQTVRRSWYLLSLLLVLGCEAPEDKRPDDLIPEEQMANILTQVHLLEAQTSRFSLASTDSARVAYKHQEAKLFRQMKVDTSVYSRSFIFYSSHPKYLERIYQQVVEQLQKKTGQGDSLRKS</sequence>
<evidence type="ECO:0000313" key="2">
    <source>
        <dbReference type="EMBL" id="QJD78171.1"/>
    </source>
</evidence>
<dbReference type="EMBL" id="CP051677">
    <property type="protein sequence ID" value="QJD78171.1"/>
    <property type="molecule type" value="Genomic_DNA"/>
</dbReference>
<keyword evidence="3" id="KW-1185">Reference proteome</keyword>
<organism evidence="2 3">
    <name type="scientific">Spirosoma rhododendri</name>
    <dbReference type="NCBI Taxonomy" id="2728024"/>
    <lineage>
        <taxon>Bacteria</taxon>
        <taxon>Pseudomonadati</taxon>
        <taxon>Bacteroidota</taxon>
        <taxon>Cytophagia</taxon>
        <taxon>Cytophagales</taxon>
        <taxon>Cytophagaceae</taxon>
        <taxon>Spirosoma</taxon>
    </lineage>
</organism>
<dbReference type="RefSeq" id="WP_169550113.1">
    <property type="nucleotide sequence ID" value="NZ_CP051677.1"/>
</dbReference>
<accession>A0A7L5DKY9</accession>
<dbReference type="InterPro" id="IPR025381">
    <property type="entry name" value="DUF4296"/>
</dbReference>
<protein>
    <submittedName>
        <fullName evidence="2">DUF4296 domain-containing protein</fullName>
    </submittedName>
</protein>
<dbReference type="AlphaFoldDB" id="A0A7L5DKY9"/>
<evidence type="ECO:0000259" key="1">
    <source>
        <dbReference type="Pfam" id="PF14129"/>
    </source>
</evidence>
<evidence type="ECO:0000313" key="3">
    <source>
        <dbReference type="Proteomes" id="UP000501128"/>
    </source>
</evidence>
<gene>
    <name evidence="2" type="ORF">HH216_06840</name>
</gene>